<dbReference type="InterPro" id="IPR008962">
    <property type="entry name" value="PapD-like_sf"/>
</dbReference>
<dbReference type="InterPro" id="IPR036316">
    <property type="entry name" value="Pili_assmbl_chap_C_dom_sf"/>
</dbReference>
<dbReference type="InterPro" id="IPR013783">
    <property type="entry name" value="Ig-like_fold"/>
</dbReference>
<keyword evidence="3 6" id="KW-0732">Signal</keyword>
<keyword evidence="4" id="KW-0574">Periplasm</keyword>
<dbReference type="AlphaFoldDB" id="A0A443IDD1"/>
<dbReference type="InterPro" id="IPR016147">
    <property type="entry name" value="Pili_assmbl_chaperone_N"/>
</dbReference>
<keyword evidence="10" id="KW-1185">Reference proteome</keyword>
<comment type="caution">
    <text evidence="9">The sequence shown here is derived from an EMBL/GenBank/DDBJ whole genome shotgun (WGS) entry which is preliminary data.</text>
</comment>
<dbReference type="PANTHER" id="PTHR30251">
    <property type="entry name" value="PILUS ASSEMBLY CHAPERONE"/>
    <property type="match status" value="1"/>
</dbReference>
<dbReference type="InterPro" id="IPR001829">
    <property type="entry name" value="Pili_assmbl_chaperone_bac"/>
</dbReference>
<dbReference type="Gene3D" id="2.60.40.10">
    <property type="entry name" value="Immunoglobulins"/>
    <property type="match status" value="2"/>
</dbReference>
<reference evidence="9 10" key="1">
    <citation type="submission" date="2014-04" db="EMBL/GenBank/DDBJ databases">
        <title>Draft genome sequence of Pantoea beijingensis strain LMG 27579, an emerging pathogen to Pleurotus eryngii with potential industrial application.</title>
        <authorList>
            <person name="Xu F."/>
            <person name="Liu Y."/>
            <person name="Wang S."/>
            <person name="Yin Y."/>
            <person name="Ma Y."/>
            <person name="Zhao S."/>
            <person name="Rong C."/>
        </authorList>
    </citation>
    <scope>NUCLEOTIDE SEQUENCE [LARGE SCALE GENOMIC DNA]</scope>
    <source>
        <strain evidence="9 10">LMG 27579</strain>
    </source>
</reference>
<dbReference type="PRINTS" id="PR00969">
    <property type="entry name" value="CHAPERONPILI"/>
</dbReference>
<accession>A0A443IDD1</accession>
<dbReference type="SUPFAM" id="SSF49354">
    <property type="entry name" value="PapD-like"/>
    <property type="match status" value="1"/>
</dbReference>
<evidence type="ECO:0000256" key="1">
    <source>
        <dbReference type="ARBA" id="ARBA00004418"/>
    </source>
</evidence>
<feature type="signal peptide" evidence="6">
    <location>
        <begin position="1"/>
        <end position="23"/>
    </location>
</feature>
<dbReference type="SUPFAM" id="SSF49584">
    <property type="entry name" value="Periplasmic chaperone C-domain"/>
    <property type="match status" value="1"/>
</dbReference>
<dbReference type="NCBIfam" id="NF007392">
    <property type="entry name" value="PRK09918.1"/>
    <property type="match status" value="1"/>
</dbReference>
<dbReference type="GO" id="GO:0030288">
    <property type="term" value="C:outer membrane-bounded periplasmic space"/>
    <property type="evidence" value="ECO:0007669"/>
    <property type="project" value="InterPro"/>
</dbReference>
<evidence type="ECO:0000256" key="5">
    <source>
        <dbReference type="ARBA" id="ARBA00023186"/>
    </source>
</evidence>
<feature type="domain" description="Pili assembly chaperone C-terminal" evidence="8">
    <location>
        <begin position="159"/>
        <end position="216"/>
    </location>
</feature>
<dbReference type="RefSeq" id="WP_128176815.1">
    <property type="nucleotide sequence ID" value="NZ_CP071409.1"/>
</dbReference>
<dbReference type="GO" id="GO:0071555">
    <property type="term" value="P:cell wall organization"/>
    <property type="evidence" value="ECO:0007669"/>
    <property type="project" value="InterPro"/>
</dbReference>
<dbReference type="EMBL" id="JMEE01000023">
    <property type="protein sequence ID" value="RWR02291.1"/>
    <property type="molecule type" value="Genomic_DNA"/>
</dbReference>
<comment type="subcellular location">
    <subcellularLocation>
        <location evidence="1">Periplasm</location>
    </subcellularLocation>
</comment>
<protein>
    <submittedName>
        <fullName evidence="9">Fimbrial protein</fullName>
    </submittedName>
</protein>
<dbReference type="InterPro" id="IPR050643">
    <property type="entry name" value="Periplasmic_pilus_chap"/>
</dbReference>
<evidence type="ECO:0000256" key="4">
    <source>
        <dbReference type="ARBA" id="ARBA00022764"/>
    </source>
</evidence>
<evidence type="ECO:0000256" key="3">
    <source>
        <dbReference type="ARBA" id="ARBA00022729"/>
    </source>
</evidence>
<feature type="domain" description="Pili assembly chaperone N-terminal" evidence="7">
    <location>
        <begin position="27"/>
        <end position="138"/>
    </location>
</feature>
<keyword evidence="5" id="KW-0143">Chaperone</keyword>
<dbReference type="Proteomes" id="UP000288794">
    <property type="component" value="Unassembled WGS sequence"/>
</dbReference>
<evidence type="ECO:0000256" key="2">
    <source>
        <dbReference type="ARBA" id="ARBA00007399"/>
    </source>
</evidence>
<sequence length="232" mass="25431">MTLFPAKAGALYCLWLMTSSALATGVLPATSVVVLEENTREAVITITNTDKEPVLLLTTLEGIPADSEDIVQVSPPAIRVEGGKKQTVRFILTSTSPLKTERLRRVIFEGVPPKTKSDNRVQVNITQNLPVVIRPAGLARNNVPWKLLEWSYRNGQLTVSNPSPYVVRLAQMVQTRPDNTPWQLGQTYILPAETLTLSRQGGTPPASPQQVHISPATTWGFSVDSWDAPLAR</sequence>
<dbReference type="Pfam" id="PF02753">
    <property type="entry name" value="PapD_C"/>
    <property type="match status" value="1"/>
</dbReference>
<name>A0A443IDD1_9GAMM</name>
<evidence type="ECO:0000259" key="7">
    <source>
        <dbReference type="Pfam" id="PF00345"/>
    </source>
</evidence>
<evidence type="ECO:0000259" key="8">
    <source>
        <dbReference type="Pfam" id="PF02753"/>
    </source>
</evidence>
<comment type="similarity">
    <text evidence="2">Belongs to the periplasmic pilus chaperone family.</text>
</comment>
<gene>
    <name evidence="9" type="ORF">ED28_07885</name>
</gene>
<dbReference type="InterPro" id="IPR016148">
    <property type="entry name" value="Pili_assmbl_chaperone_C"/>
</dbReference>
<proteinExistence type="inferred from homology"/>
<evidence type="ECO:0000313" key="9">
    <source>
        <dbReference type="EMBL" id="RWR02291.1"/>
    </source>
</evidence>
<evidence type="ECO:0000256" key="6">
    <source>
        <dbReference type="SAM" id="SignalP"/>
    </source>
</evidence>
<evidence type="ECO:0000313" key="10">
    <source>
        <dbReference type="Proteomes" id="UP000288794"/>
    </source>
</evidence>
<feature type="chain" id="PRO_5019133253" evidence="6">
    <location>
        <begin position="24"/>
        <end position="232"/>
    </location>
</feature>
<organism evidence="9 10">
    <name type="scientific">[Pantoea] beijingensis</name>
    <dbReference type="NCBI Taxonomy" id="1324864"/>
    <lineage>
        <taxon>Bacteria</taxon>
        <taxon>Pseudomonadati</taxon>
        <taxon>Pseudomonadota</taxon>
        <taxon>Gammaproteobacteria</taxon>
        <taxon>Enterobacterales</taxon>
        <taxon>Erwiniaceae</taxon>
        <taxon>Erwinia</taxon>
    </lineage>
</organism>
<dbReference type="PANTHER" id="PTHR30251:SF3">
    <property type="entry name" value="FIMBRIAL CHAPARONE PROTEIN"/>
    <property type="match status" value="1"/>
</dbReference>
<dbReference type="Pfam" id="PF00345">
    <property type="entry name" value="PapD_N"/>
    <property type="match status" value="1"/>
</dbReference>